<protein>
    <submittedName>
        <fullName evidence="2">Uncharacterized protein</fullName>
    </submittedName>
</protein>
<gene>
    <name evidence="2" type="ORF">FHS27_005115</name>
</gene>
<evidence type="ECO:0000256" key="1">
    <source>
        <dbReference type="SAM" id="Phobius"/>
    </source>
</evidence>
<name>A0A7W5H8P2_9BACT</name>
<accession>A0A7W5H8P2</accession>
<dbReference type="AlphaFoldDB" id="A0A7W5H8P2"/>
<feature type="transmembrane region" description="Helical" evidence="1">
    <location>
        <begin position="66"/>
        <end position="95"/>
    </location>
</feature>
<feature type="transmembrane region" description="Helical" evidence="1">
    <location>
        <begin position="107"/>
        <end position="128"/>
    </location>
</feature>
<dbReference type="EMBL" id="JACHXU010000022">
    <property type="protein sequence ID" value="MBB3209275.1"/>
    <property type="molecule type" value="Genomic_DNA"/>
</dbReference>
<keyword evidence="1" id="KW-0812">Transmembrane</keyword>
<dbReference type="Proteomes" id="UP000536179">
    <property type="component" value="Unassembled WGS sequence"/>
</dbReference>
<organism evidence="2 3">
    <name type="scientific">Aporhodopirellula rubra</name>
    <dbReference type="NCBI Taxonomy" id="980271"/>
    <lineage>
        <taxon>Bacteria</taxon>
        <taxon>Pseudomonadati</taxon>
        <taxon>Planctomycetota</taxon>
        <taxon>Planctomycetia</taxon>
        <taxon>Pirellulales</taxon>
        <taxon>Pirellulaceae</taxon>
        <taxon>Aporhodopirellula</taxon>
    </lineage>
</organism>
<keyword evidence="1" id="KW-0472">Membrane</keyword>
<dbReference type="RefSeq" id="WP_184307739.1">
    <property type="nucleotide sequence ID" value="NZ_JACHXU010000022.1"/>
</dbReference>
<keyword evidence="1" id="KW-1133">Transmembrane helix</keyword>
<feature type="transmembrane region" description="Helical" evidence="1">
    <location>
        <begin position="23"/>
        <end position="46"/>
    </location>
</feature>
<evidence type="ECO:0000313" key="2">
    <source>
        <dbReference type="EMBL" id="MBB3209275.1"/>
    </source>
</evidence>
<reference evidence="2 3" key="1">
    <citation type="submission" date="2020-08" db="EMBL/GenBank/DDBJ databases">
        <title>Genomic Encyclopedia of Type Strains, Phase III (KMG-III): the genomes of soil and plant-associated and newly described type strains.</title>
        <authorList>
            <person name="Whitman W."/>
        </authorList>
    </citation>
    <scope>NUCLEOTIDE SEQUENCE [LARGE SCALE GENOMIC DNA]</scope>
    <source>
        <strain evidence="2 3">CECT 8075</strain>
    </source>
</reference>
<keyword evidence="3" id="KW-1185">Reference proteome</keyword>
<proteinExistence type="predicted"/>
<comment type="caution">
    <text evidence="2">The sequence shown here is derived from an EMBL/GenBank/DDBJ whole genome shotgun (WGS) entry which is preliminary data.</text>
</comment>
<sequence>MRRNETLFDMADWLTDPPTGGPIQMWSVGVILSSIVTGYGVGCCILRRAITLNISQRGFRPLSQGFWLEIAGIHAVTFGLVVVSIGAFMHFQWFWGNHEKLAGYHEIGKYLSVLGLLIASVAHVYTMLVHT</sequence>
<evidence type="ECO:0000313" key="3">
    <source>
        <dbReference type="Proteomes" id="UP000536179"/>
    </source>
</evidence>